<dbReference type="GO" id="GO:0004518">
    <property type="term" value="F:nuclease activity"/>
    <property type="evidence" value="ECO:0007669"/>
    <property type="project" value="UniProtKB-KW"/>
</dbReference>
<reference evidence="10" key="1">
    <citation type="submission" date="2014-09" db="EMBL/GenBank/DDBJ databases">
        <authorList>
            <person name="Magalhaes I.L.F."/>
            <person name="Oliveira U."/>
            <person name="Santos F.R."/>
            <person name="Vidigal T.H.D.A."/>
            <person name="Brescovit A.D."/>
            <person name="Santos A.J."/>
        </authorList>
    </citation>
    <scope>NUCLEOTIDE SEQUENCE</scope>
    <source>
        <tissue evidence="10">Shoot tissue taken approximately 20 cm above the soil surface</tissue>
    </source>
</reference>
<dbReference type="AlphaFoldDB" id="A0A0A8YIP1"/>
<dbReference type="PANTHER" id="PTHR22930">
    <property type="match status" value="1"/>
</dbReference>
<organism evidence="10">
    <name type="scientific">Arundo donax</name>
    <name type="common">Giant reed</name>
    <name type="synonym">Donax arundinaceus</name>
    <dbReference type="NCBI Taxonomy" id="35708"/>
    <lineage>
        <taxon>Eukaryota</taxon>
        <taxon>Viridiplantae</taxon>
        <taxon>Streptophyta</taxon>
        <taxon>Embryophyta</taxon>
        <taxon>Tracheophyta</taxon>
        <taxon>Spermatophyta</taxon>
        <taxon>Magnoliopsida</taxon>
        <taxon>Liliopsida</taxon>
        <taxon>Poales</taxon>
        <taxon>Poaceae</taxon>
        <taxon>PACMAD clade</taxon>
        <taxon>Arundinoideae</taxon>
        <taxon>Arundineae</taxon>
        <taxon>Arundo</taxon>
    </lineage>
</organism>
<name>A0A0A8YIP1_ARUDO</name>
<accession>A0A0A8YIP1</accession>
<feature type="domain" description="DUF8040" evidence="9">
    <location>
        <begin position="12"/>
        <end position="106"/>
    </location>
</feature>
<evidence type="ECO:0000256" key="5">
    <source>
        <dbReference type="ARBA" id="ARBA00022723"/>
    </source>
</evidence>
<reference evidence="10" key="2">
    <citation type="journal article" date="2015" name="Data Brief">
        <title>Shoot transcriptome of the giant reed, Arundo donax.</title>
        <authorList>
            <person name="Barrero R.A."/>
            <person name="Guerrero F.D."/>
            <person name="Moolhuijzen P."/>
            <person name="Goolsby J.A."/>
            <person name="Tidwell J."/>
            <person name="Bellgard S.E."/>
            <person name="Bellgard M.I."/>
        </authorList>
    </citation>
    <scope>NUCLEOTIDE SEQUENCE</scope>
    <source>
        <tissue evidence="10">Shoot tissue taken approximately 20 cm above the soil surface</tissue>
    </source>
</reference>
<comment type="similarity">
    <text evidence="3">Belongs to the HARBI1 family.</text>
</comment>
<evidence type="ECO:0000256" key="6">
    <source>
        <dbReference type="ARBA" id="ARBA00022801"/>
    </source>
</evidence>
<dbReference type="GO" id="GO:0005634">
    <property type="term" value="C:nucleus"/>
    <property type="evidence" value="ECO:0007669"/>
    <property type="project" value="UniProtKB-SubCell"/>
</dbReference>
<keyword evidence="4" id="KW-0540">Nuclease</keyword>
<comment type="cofactor">
    <cofactor evidence="1">
        <name>a divalent metal cation</name>
        <dbReference type="ChEBI" id="CHEBI:60240"/>
    </cofactor>
</comment>
<dbReference type="EMBL" id="GBRH01272054">
    <property type="protein sequence ID" value="JAD25841.1"/>
    <property type="molecule type" value="Transcribed_RNA"/>
</dbReference>
<evidence type="ECO:0000256" key="4">
    <source>
        <dbReference type="ARBA" id="ARBA00022722"/>
    </source>
</evidence>
<dbReference type="Pfam" id="PF13359">
    <property type="entry name" value="DDE_Tnp_4"/>
    <property type="match status" value="1"/>
</dbReference>
<dbReference type="InterPro" id="IPR027806">
    <property type="entry name" value="HARBI1_dom"/>
</dbReference>
<keyword evidence="6" id="KW-0378">Hydrolase</keyword>
<keyword evidence="5" id="KW-0479">Metal-binding</keyword>
<evidence type="ECO:0000256" key="7">
    <source>
        <dbReference type="ARBA" id="ARBA00023242"/>
    </source>
</evidence>
<comment type="subcellular location">
    <subcellularLocation>
        <location evidence="2">Nucleus</location>
    </subcellularLocation>
</comment>
<evidence type="ECO:0000256" key="3">
    <source>
        <dbReference type="ARBA" id="ARBA00006958"/>
    </source>
</evidence>
<evidence type="ECO:0000256" key="2">
    <source>
        <dbReference type="ARBA" id="ARBA00004123"/>
    </source>
</evidence>
<dbReference type="GO" id="GO:0016787">
    <property type="term" value="F:hydrolase activity"/>
    <property type="evidence" value="ECO:0007669"/>
    <property type="project" value="UniProtKB-KW"/>
</dbReference>
<dbReference type="PANTHER" id="PTHR22930:SF290">
    <property type="entry name" value="OS04G0422900 PROTEIN"/>
    <property type="match status" value="1"/>
</dbReference>
<dbReference type="InterPro" id="IPR045249">
    <property type="entry name" value="HARBI1-like"/>
</dbReference>
<keyword evidence="7" id="KW-0539">Nucleus</keyword>
<protein>
    <submittedName>
        <fullName evidence="10">Uncharacterized protein</fullName>
    </submittedName>
</protein>
<sequence length="245" mass="28438">MSGGREKRARHTSRLPGRERLKELLEGHEKNCCVAFHMEPNIFSEIATFLRTKNLLRDTRGVQVEEKLAFFLFMLSHNASYEDLQYEFQHSCETIHMHIMAVFDIIPALTYRFVKLVLVDETHWKIRTDQRFLPYFKNCIGAIDGTHILITISEEKQVPYRNRKGTLSQNIMLACDFDLKFTFISCGWEGSTTDARVLRSAMLGGFHVPEGKFFLVDGGYANTPSFLAPCRDLHYHLKEFERGHQ</sequence>
<evidence type="ECO:0000313" key="10">
    <source>
        <dbReference type="EMBL" id="JAD25841.1"/>
    </source>
</evidence>
<evidence type="ECO:0000259" key="9">
    <source>
        <dbReference type="Pfam" id="PF26138"/>
    </source>
</evidence>
<dbReference type="Pfam" id="PF26138">
    <property type="entry name" value="DUF8040"/>
    <property type="match status" value="1"/>
</dbReference>
<proteinExistence type="inferred from homology"/>
<evidence type="ECO:0000259" key="8">
    <source>
        <dbReference type="Pfam" id="PF13359"/>
    </source>
</evidence>
<dbReference type="GO" id="GO:0046872">
    <property type="term" value="F:metal ion binding"/>
    <property type="evidence" value="ECO:0007669"/>
    <property type="project" value="UniProtKB-KW"/>
</dbReference>
<dbReference type="InterPro" id="IPR058353">
    <property type="entry name" value="DUF8040"/>
</dbReference>
<evidence type="ECO:0000256" key="1">
    <source>
        <dbReference type="ARBA" id="ARBA00001968"/>
    </source>
</evidence>
<feature type="domain" description="DDE Tnp4" evidence="8">
    <location>
        <begin position="143"/>
        <end position="230"/>
    </location>
</feature>